<keyword evidence="5" id="KW-0460">Magnesium</keyword>
<dbReference type="PANTHER" id="PTHR10192:SF5">
    <property type="entry name" value="GEPHYRIN"/>
    <property type="match status" value="1"/>
</dbReference>
<keyword evidence="5" id="KW-0808">Transferase</keyword>
<dbReference type="InterPro" id="IPR038987">
    <property type="entry name" value="MoeA-like"/>
</dbReference>
<proteinExistence type="inferred from homology"/>
<dbReference type="Proteomes" id="UP000703038">
    <property type="component" value="Unassembled WGS sequence"/>
</dbReference>
<sequence>MSGRTARTDALILAGGRSSRMQGTAKPTALVDGVTLVDRVLDATSFCTVTVVVGPDDVTADPPGPRRVRRTREDPPFGGPVRALSAGLAITVGDGDGPRDDDVVLALSADLPYITEPALRLLVRELLRDNTVGAVFGTDSTGRTQYLVGAWRRDALVRGVTAALERCPADAERGPSIRDALPDVVGTVALTGIDDVDTPTALAAARTASRRPSVEVARLLVGSRLTAIAPRTASLAESLGGTLAEPLIAARPFPSFVTSAMDGYAVRGDGPWHVDHAVVVAGATDDVVLDTGHAVRIATGAAVPAGAGVVRDEFVLLDDDGLLHRSDGAPVRDDARSIAEDWDSGSELAPAGTVISPAVVSAALSAGVSRASTRPAPTVRLVLTGDEIGDDTAPVAGRIRDTIGPVMPTYLRSCGFSLADVAHCADTDDAFDAAIHGGADSAPPDVVVIIGATGGGAADRLDDALRRAGAHRVVDGLACRPGGSASVSELPDHRVVLGVPGNPYAAVTTVMLLGPAIAAALTGQSVPIPLTGTLAAEVDAGDVTRALPASYLGAGTWRCESSVRTAHLAALVGRDGIAVVTAGRTPGAPVEIVPLPQR</sequence>
<organism evidence="8 9">
    <name type="scientific">Rhodococcoides corynebacterioides</name>
    <dbReference type="NCBI Taxonomy" id="53972"/>
    <lineage>
        <taxon>Bacteria</taxon>
        <taxon>Bacillati</taxon>
        <taxon>Actinomycetota</taxon>
        <taxon>Actinomycetes</taxon>
        <taxon>Mycobacteriales</taxon>
        <taxon>Nocardiaceae</taxon>
        <taxon>Rhodococcoides</taxon>
    </lineage>
</organism>
<comment type="catalytic activity">
    <reaction evidence="4">
        <text>adenylyl-molybdopterin + molybdate = Mo-molybdopterin + AMP + H(+)</text>
        <dbReference type="Rhea" id="RHEA:35047"/>
        <dbReference type="ChEBI" id="CHEBI:15378"/>
        <dbReference type="ChEBI" id="CHEBI:36264"/>
        <dbReference type="ChEBI" id="CHEBI:62727"/>
        <dbReference type="ChEBI" id="CHEBI:71302"/>
        <dbReference type="ChEBI" id="CHEBI:456215"/>
        <dbReference type="EC" id="2.10.1.1"/>
    </reaction>
</comment>
<protein>
    <recommendedName>
        <fullName evidence="5">Molybdopterin molybdenumtransferase</fullName>
        <ecNumber evidence="5">2.10.1.1</ecNumber>
    </recommendedName>
</protein>
<keyword evidence="9" id="KW-1185">Reference proteome</keyword>
<evidence type="ECO:0000256" key="4">
    <source>
        <dbReference type="ARBA" id="ARBA00047317"/>
    </source>
</evidence>
<dbReference type="EC" id="2.10.1.1" evidence="5"/>
<dbReference type="Gene3D" id="2.170.190.11">
    <property type="entry name" value="Molybdopterin biosynthesis moea protein, domain 3"/>
    <property type="match status" value="1"/>
</dbReference>
<gene>
    <name evidence="8" type="ORF">JOE42_001069</name>
</gene>
<keyword evidence="5" id="KW-0479">Metal-binding</keyword>
<dbReference type="Gene3D" id="3.40.980.10">
    <property type="entry name" value="MoaB/Mog-like domain"/>
    <property type="match status" value="1"/>
</dbReference>
<dbReference type="RefSeq" id="WP_204867122.1">
    <property type="nucleotide sequence ID" value="NZ_JAFBBK010000001.1"/>
</dbReference>
<dbReference type="SMART" id="SM00852">
    <property type="entry name" value="MoCF_biosynth"/>
    <property type="match status" value="1"/>
</dbReference>
<evidence type="ECO:0000256" key="1">
    <source>
        <dbReference type="ARBA" id="ARBA00002901"/>
    </source>
</evidence>
<evidence type="ECO:0000256" key="2">
    <source>
        <dbReference type="ARBA" id="ARBA00010763"/>
    </source>
</evidence>
<dbReference type="InterPro" id="IPR005110">
    <property type="entry name" value="MoeA_linker/N"/>
</dbReference>
<feature type="region of interest" description="Disordered" evidence="6">
    <location>
        <begin position="57"/>
        <end position="78"/>
    </location>
</feature>
<name>A0ABS2KRF6_9NOCA</name>
<comment type="cofactor">
    <cofactor evidence="5">
        <name>Mg(2+)</name>
        <dbReference type="ChEBI" id="CHEBI:18420"/>
    </cofactor>
</comment>
<evidence type="ECO:0000256" key="6">
    <source>
        <dbReference type="SAM" id="MobiDB-lite"/>
    </source>
</evidence>
<dbReference type="InterPro" id="IPR036425">
    <property type="entry name" value="MoaB/Mog-like_dom_sf"/>
</dbReference>
<feature type="domain" description="MoaB/Mog" evidence="7">
    <location>
        <begin position="380"/>
        <end position="520"/>
    </location>
</feature>
<keyword evidence="3 5" id="KW-0500">Molybdenum</keyword>
<evidence type="ECO:0000259" key="7">
    <source>
        <dbReference type="SMART" id="SM00852"/>
    </source>
</evidence>
<evidence type="ECO:0000256" key="3">
    <source>
        <dbReference type="ARBA" id="ARBA00022505"/>
    </source>
</evidence>
<comment type="pathway">
    <text evidence="5">Cofactor biosynthesis; molybdopterin biosynthesis.</text>
</comment>
<dbReference type="Pfam" id="PF12804">
    <property type="entry name" value="NTP_transf_3"/>
    <property type="match status" value="1"/>
</dbReference>
<comment type="similarity">
    <text evidence="2 5">Belongs to the MoeA family.</text>
</comment>
<accession>A0ABS2KRF6</accession>
<dbReference type="EMBL" id="JAFBBK010000001">
    <property type="protein sequence ID" value="MBM7414336.1"/>
    <property type="molecule type" value="Genomic_DNA"/>
</dbReference>
<dbReference type="Pfam" id="PF00994">
    <property type="entry name" value="MoCF_biosynth"/>
    <property type="match status" value="1"/>
</dbReference>
<dbReference type="InterPro" id="IPR001453">
    <property type="entry name" value="MoaB/Mog_dom"/>
</dbReference>
<comment type="caution">
    <text evidence="8">The sequence shown here is derived from an EMBL/GenBank/DDBJ whole genome shotgun (WGS) entry which is preliminary data.</text>
</comment>
<dbReference type="SUPFAM" id="SSF53448">
    <property type="entry name" value="Nucleotide-diphospho-sugar transferases"/>
    <property type="match status" value="1"/>
</dbReference>
<dbReference type="Gene3D" id="3.90.550.10">
    <property type="entry name" value="Spore Coat Polysaccharide Biosynthesis Protein SpsA, Chain A"/>
    <property type="match status" value="1"/>
</dbReference>
<dbReference type="Gene3D" id="3.90.105.10">
    <property type="entry name" value="Molybdopterin biosynthesis moea protein, domain 2"/>
    <property type="match status" value="1"/>
</dbReference>
<keyword evidence="5" id="KW-0501">Molybdenum cofactor biosynthesis</keyword>
<dbReference type="SUPFAM" id="SSF63882">
    <property type="entry name" value="MoeA N-terminal region -like"/>
    <property type="match status" value="1"/>
</dbReference>
<comment type="function">
    <text evidence="1 5">Catalyzes the insertion of molybdate into adenylated molybdopterin with the concomitant release of AMP.</text>
</comment>
<dbReference type="InterPro" id="IPR036135">
    <property type="entry name" value="MoeA_linker/N_sf"/>
</dbReference>
<evidence type="ECO:0000313" key="9">
    <source>
        <dbReference type="Proteomes" id="UP000703038"/>
    </source>
</evidence>
<reference evidence="8 9" key="1">
    <citation type="submission" date="2021-01" db="EMBL/GenBank/DDBJ databases">
        <title>Genomics of switchgrass bacterial isolates.</title>
        <authorList>
            <person name="Shade A."/>
        </authorList>
    </citation>
    <scope>NUCLEOTIDE SEQUENCE [LARGE SCALE GENOMIC DNA]</scope>
    <source>
        <strain evidence="8 9">PvP111</strain>
    </source>
</reference>
<evidence type="ECO:0000256" key="5">
    <source>
        <dbReference type="RuleBase" id="RU365090"/>
    </source>
</evidence>
<dbReference type="PANTHER" id="PTHR10192">
    <property type="entry name" value="MOLYBDOPTERIN BIOSYNTHESIS PROTEIN"/>
    <property type="match status" value="1"/>
</dbReference>
<dbReference type="InterPro" id="IPR025877">
    <property type="entry name" value="MobA-like_NTP_Trfase"/>
</dbReference>
<dbReference type="Pfam" id="PF03453">
    <property type="entry name" value="MoeA_N"/>
    <property type="match status" value="1"/>
</dbReference>
<dbReference type="SUPFAM" id="SSF53218">
    <property type="entry name" value="Molybdenum cofactor biosynthesis proteins"/>
    <property type="match status" value="1"/>
</dbReference>
<dbReference type="InterPro" id="IPR029044">
    <property type="entry name" value="Nucleotide-diphossugar_trans"/>
</dbReference>
<evidence type="ECO:0000313" key="8">
    <source>
        <dbReference type="EMBL" id="MBM7414336.1"/>
    </source>
</evidence>